<dbReference type="InterPro" id="IPR005119">
    <property type="entry name" value="LysR_subst-bd"/>
</dbReference>
<dbReference type="AlphaFoldDB" id="A0A9D9DQY5"/>
<reference evidence="6" key="1">
    <citation type="submission" date="2020-10" db="EMBL/GenBank/DDBJ databases">
        <authorList>
            <person name="Gilroy R."/>
        </authorList>
    </citation>
    <scope>NUCLEOTIDE SEQUENCE</scope>
    <source>
        <strain evidence="6">2889</strain>
    </source>
</reference>
<keyword evidence="3" id="KW-0238">DNA-binding</keyword>
<dbReference type="SUPFAM" id="SSF53850">
    <property type="entry name" value="Periplasmic binding protein-like II"/>
    <property type="match status" value="1"/>
</dbReference>
<reference evidence="6" key="2">
    <citation type="journal article" date="2021" name="PeerJ">
        <title>Extensive microbial diversity within the chicken gut microbiome revealed by metagenomics and culture.</title>
        <authorList>
            <person name="Gilroy R."/>
            <person name="Ravi A."/>
            <person name="Getino M."/>
            <person name="Pursley I."/>
            <person name="Horton D.L."/>
            <person name="Alikhan N.F."/>
            <person name="Baker D."/>
            <person name="Gharbi K."/>
            <person name="Hall N."/>
            <person name="Watson M."/>
            <person name="Adriaenssens E.M."/>
            <person name="Foster-Nyarko E."/>
            <person name="Jarju S."/>
            <person name="Secka A."/>
            <person name="Antonio M."/>
            <person name="Oren A."/>
            <person name="Chaudhuri R.R."/>
            <person name="La Ragione R."/>
            <person name="Hildebrand F."/>
            <person name="Pallen M.J."/>
        </authorList>
    </citation>
    <scope>NUCLEOTIDE SEQUENCE</scope>
    <source>
        <strain evidence="6">2889</strain>
    </source>
</reference>
<dbReference type="GO" id="GO:0000976">
    <property type="term" value="F:transcription cis-regulatory region binding"/>
    <property type="evidence" value="ECO:0007669"/>
    <property type="project" value="TreeGrafter"/>
</dbReference>
<dbReference type="InterPro" id="IPR000847">
    <property type="entry name" value="LysR_HTH_N"/>
</dbReference>
<dbReference type="Proteomes" id="UP000823612">
    <property type="component" value="Unassembled WGS sequence"/>
</dbReference>
<protein>
    <submittedName>
        <fullName evidence="6">LysR family transcriptional regulator</fullName>
    </submittedName>
</protein>
<evidence type="ECO:0000256" key="2">
    <source>
        <dbReference type="ARBA" id="ARBA00023015"/>
    </source>
</evidence>
<name>A0A9D9DQY5_9BACT</name>
<dbReference type="Pfam" id="PF03466">
    <property type="entry name" value="LysR_substrate"/>
    <property type="match status" value="1"/>
</dbReference>
<dbReference type="PROSITE" id="PS50931">
    <property type="entry name" value="HTH_LYSR"/>
    <property type="match status" value="1"/>
</dbReference>
<keyword evidence="2" id="KW-0805">Transcription regulation</keyword>
<keyword evidence="4" id="KW-0804">Transcription</keyword>
<evidence type="ECO:0000259" key="5">
    <source>
        <dbReference type="PROSITE" id="PS50931"/>
    </source>
</evidence>
<evidence type="ECO:0000313" key="7">
    <source>
        <dbReference type="Proteomes" id="UP000823612"/>
    </source>
</evidence>
<dbReference type="PANTHER" id="PTHR30126:SF39">
    <property type="entry name" value="HTH-TYPE TRANSCRIPTIONAL REGULATOR CYSL"/>
    <property type="match status" value="1"/>
</dbReference>
<gene>
    <name evidence="6" type="ORF">IAB08_01830</name>
</gene>
<dbReference type="InterPro" id="IPR036390">
    <property type="entry name" value="WH_DNA-bd_sf"/>
</dbReference>
<evidence type="ECO:0000256" key="3">
    <source>
        <dbReference type="ARBA" id="ARBA00023125"/>
    </source>
</evidence>
<dbReference type="PRINTS" id="PR00039">
    <property type="entry name" value="HTHLYSR"/>
</dbReference>
<feature type="domain" description="HTH lysR-type" evidence="5">
    <location>
        <begin position="1"/>
        <end position="58"/>
    </location>
</feature>
<accession>A0A9D9DQY5</accession>
<evidence type="ECO:0000256" key="1">
    <source>
        <dbReference type="ARBA" id="ARBA00009437"/>
    </source>
</evidence>
<comment type="similarity">
    <text evidence="1">Belongs to the LysR transcriptional regulatory family.</text>
</comment>
<dbReference type="EMBL" id="JADIMZ010000026">
    <property type="protein sequence ID" value="MBO8432018.1"/>
    <property type="molecule type" value="Genomic_DNA"/>
</dbReference>
<dbReference type="InterPro" id="IPR036388">
    <property type="entry name" value="WH-like_DNA-bd_sf"/>
</dbReference>
<comment type="caution">
    <text evidence="6">The sequence shown here is derived from an EMBL/GenBank/DDBJ whole genome shotgun (WGS) entry which is preliminary data.</text>
</comment>
<dbReference type="Gene3D" id="1.10.10.10">
    <property type="entry name" value="Winged helix-like DNA-binding domain superfamily/Winged helix DNA-binding domain"/>
    <property type="match status" value="1"/>
</dbReference>
<evidence type="ECO:0000313" key="6">
    <source>
        <dbReference type="EMBL" id="MBO8432018.1"/>
    </source>
</evidence>
<dbReference type="Gene3D" id="3.40.190.10">
    <property type="entry name" value="Periplasmic binding protein-like II"/>
    <property type="match status" value="2"/>
</dbReference>
<dbReference type="GO" id="GO:0003700">
    <property type="term" value="F:DNA-binding transcription factor activity"/>
    <property type="evidence" value="ECO:0007669"/>
    <property type="project" value="InterPro"/>
</dbReference>
<proteinExistence type="inferred from homology"/>
<evidence type="ECO:0000256" key="4">
    <source>
        <dbReference type="ARBA" id="ARBA00023163"/>
    </source>
</evidence>
<dbReference type="PANTHER" id="PTHR30126">
    <property type="entry name" value="HTH-TYPE TRANSCRIPTIONAL REGULATOR"/>
    <property type="match status" value="1"/>
</dbReference>
<dbReference type="Pfam" id="PF00126">
    <property type="entry name" value="HTH_1"/>
    <property type="match status" value="1"/>
</dbReference>
<dbReference type="SUPFAM" id="SSF46785">
    <property type="entry name" value="Winged helix' DNA-binding domain"/>
    <property type="match status" value="1"/>
</dbReference>
<organism evidence="6 7">
    <name type="scientific">Candidatus Pullibacteroides excrementavium</name>
    <dbReference type="NCBI Taxonomy" id="2840905"/>
    <lineage>
        <taxon>Bacteria</taxon>
        <taxon>Pseudomonadati</taxon>
        <taxon>Bacteroidota</taxon>
        <taxon>Bacteroidia</taxon>
        <taxon>Bacteroidales</taxon>
        <taxon>Candidatus Pullibacteroides</taxon>
    </lineage>
</organism>
<sequence>MIDHKYKVFYQLCLTPSTTAAADILGLTQPAVSKNVRELEKELGITLFGRTRNGMVLTEAGQELMHGMEPLIAQERLLRYRLDQWRGVDRGELKIGGSTTLSQYVLPDAIAGFARKWPDISLGLMSGNTQQIEEMVLNKSLHVAFIEGNKNRNDLHYEPFLKDELVLVASASGRWPGRMAKAELPSGCFVFRERGSGTYHVIRKRLEQEGIDIRRLASKVCIGSTEAIKRYVAGSDTLAFLSRYSIREELAQERLRVIEVDGLCIERMFYSIHLQGEIDPYAARFMDFSRKMFQ</sequence>